<evidence type="ECO:0000313" key="3">
    <source>
        <dbReference type="EMBL" id="AOW80455.1"/>
    </source>
</evidence>
<dbReference type="PATRIC" id="fig|1855411.3.peg.1277"/>
<dbReference type="PANTHER" id="PTHR11365">
    <property type="entry name" value="5-OXOPROLINASE RELATED"/>
    <property type="match status" value="1"/>
</dbReference>
<dbReference type="Pfam" id="PF05378">
    <property type="entry name" value="Hydant_A_N"/>
    <property type="match status" value="1"/>
</dbReference>
<dbReference type="InterPro" id="IPR043129">
    <property type="entry name" value="ATPase_NBD"/>
</dbReference>
<dbReference type="GO" id="GO:0017168">
    <property type="term" value="F:5-oxoprolinase (ATP-hydrolyzing) activity"/>
    <property type="evidence" value="ECO:0007669"/>
    <property type="project" value="TreeGrafter"/>
</dbReference>
<feature type="domain" description="Hydantoinase A/oxoprolinase" evidence="1">
    <location>
        <begin position="167"/>
        <end position="426"/>
    </location>
</feature>
<dbReference type="GeneID" id="30417880"/>
<evidence type="ECO:0000313" key="4">
    <source>
        <dbReference type="EMBL" id="APE95794.1"/>
    </source>
</evidence>
<dbReference type="KEGG" id="hhsr:HSR6_1351"/>
<dbReference type="EMBL" id="CP016070">
    <property type="protein sequence ID" value="AOW80455.1"/>
    <property type="molecule type" value="Genomic_DNA"/>
</dbReference>
<dbReference type="KEGG" id="halh:HTSR_1278"/>
<sequence>MIIGIDTGGTNVDGVVLDEDGVCGTAKVPNTETRASIEAVIEALRESCDRFEISRVVVATTLVVNAAVQDRLPACTSVLIPGPGLAPDRSFFGAENHVAEGAIDHRGRVTEPLDYDREPSHDVRAVTAKFSDRNPELEHELVADFPEDLEAVALGNESGAGLTFPERAATTVANARAKPVFSAYERAVEQAIAAAGIDAPVYYLKGDGAMLGSDAMVTTPAHTIRSGSAASALGLVALTGMDAGIAVDIGGTTTDVSRILEGFPDTEPDIAEGDLETAYAGITATSLPIGGDTLVQSTTDGFELADERIGDAVALGGSQPTLTDALHVLGIFEVGDVGAARAALAALGPDPEAIAETVLGEFETRVGEAIEELRTDEPTRIAVGGTLAPILGPRLSESLETVQAAEVPGYADVAGAVGCGVARVSVDTALHIDSHRGIKTITAVGSERVDSVETGRQFSDQEVRELVATAAQEAALAAGGEPNKPVEIQATDGFSVVERGTVVGQIINARARVAPGIERWFVGEQP</sequence>
<name>A0A1D8S532_9EURY</name>
<dbReference type="EMBL" id="CP016804">
    <property type="protein sequence ID" value="APE95794.1"/>
    <property type="molecule type" value="Genomic_DNA"/>
</dbReference>
<evidence type="ECO:0000259" key="1">
    <source>
        <dbReference type="Pfam" id="PF01968"/>
    </source>
</evidence>
<keyword evidence="6" id="KW-1185">Reference proteome</keyword>
<dbReference type="GO" id="GO:0005829">
    <property type="term" value="C:cytosol"/>
    <property type="evidence" value="ECO:0007669"/>
    <property type="project" value="TreeGrafter"/>
</dbReference>
<evidence type="ECO:0000259" key="2">
    <source>
        <dbReference type="Pfam" id="PF05378"/>
    </source>
</evidence>
<reference evidence="3 5" key="1">
    <citation type="submission" date="2016-06" db="EMBL/GenBank/DDBJ databases">
        <title>Discovery of anaerobic lithoheterotrophic haloarchaeon capable of sulfur respiration by hydrogen and formate.</title>
        <authorList>
            <person name="Sorokin D.Y."/>
            <person name="Kublanov I.V."/>
            <person name="Roman P."/>
            <person name="Sinninghe Damste J.S."/>
            <person name="Golyshin P.N."/>
            <person name="Rojo D."/>
            <person name="Ciordia S."/>
            <person name="Mena Md.C."/>
            <person name="Ferrer M."/>
            <person name="Smedile F."/>
            <person name="Messina E."/>
            <person name="La Cono V."/>
            <person name="Yakimov M.M."/>
        </authorList>
    </citation>
    <scope>NUCLEOTIDE SEQUENCE [LARGE SCALE GENOMIC DNA]</scope>
    <source>
        <strain evidence="3 5">HTSR1</strain>
    </source>
</reference>
<dbReference type="Proteomes" id="UP000185608">
    <property type="component" value="Chromosome"/>
</dbReference>
<dbReference type="PANTHER" id="PTHR11365:SF2">
    <property type="entry name" value="5-OXOPROLINASE"/>
    <property type="match status" value="1"/>
</dbReference>
<gene>
    <name evidence="4" type="ORF">HSR6_1351</name>
    <name evidence="3" type="ORF">HTSR_1278</name>
</gene>
<protein>
    <submittedName>
        <fullName evidence="3">Hydantoinase/oxoprolinase</fullName>
    </submittedName>
</protein>
<dbReference type="InterPro" id="IPR008040">
    <property type="entry name" value="Hydant_A_N"/>
</dbReference>
<accession>A0A1D8S532</accession>
<evidence type="ECO:0000313" key="6">
    <source>
        <dbReference type="Proteomes" id="UP000186165"/>
    </source>
</evidence>
<reference evidence="4" key="3">
    <citation type="journal article" date="2017" name="ISME J.">
        <title>Discovery of anaerobic lithoheterotrophic haloarchaea, ubiquitous in hypersaline habitats.</title>
        <authorList>
            <person name="Sorokin D.Y."/>
            <person name="Messina E."/>
            <person name="Smedile F."/>
            <person name="Roman P."/>
            <person name="Damste J.S.S."/>
            <person name="Ciordia S."/>
            <person name="Mena M.C."/>
            <person name="Ferrer M."/>
            <person name="Golyshin P.N."/>
            <person name="Kublanov I.V."/>
            <person name="Samarov N.I."/>
            <person name="Toshchakov S.V."/>
            <person name="La Cono V."/>
            <person name="Yakimov M.M."/>
        </authorList>
    </citation>
    <scope>NUCLEOTIDE SEQUENCE</scope>
    <source>
        <strain evidence="4">HSR6</strain>
    </source>
</reference>
<proteinExistence type="predicted"/>
<evidence type="ECO:0000313" key="5">
    <source>
        <dbReference type="Proteomes" id="UP000185608"/>
    </source>
</evidence>
<dbReference type="AlphaFoldDB" id="A0A1D8S532"/>
<dbReference type="Pfam" id="PF01968">
    <property type="entry name" value="Hydantoinase_A"/>
    <property type="match status" value="1"/>
</dbReference>
<dbReference type="SUPFAM" id="SSF53067">
    <property type="entry name" value="Actin-like ATPase domain"/>
    <property type="match status" value="1"/>
</dbReference>
<dbReference type="Proteomes" id="UP000186165">
    <property type="component" value="Chromosome"/>
</dbReference>
<organism evidence="3 5">
    <name type="scientific">Halodesulfurarchaeum formicicum</name>
    <dbReference type="NCBI Taxonomy" id="1873524"/>
    <lineage>
        <taxon>Archaea</taxon>
        <taxon>Methanobacteriati</taxon>
        <taxon>Methanobacteriota</taxon>
        <taxon>Stenosarchaea group</taxon>
        <taxon>Halobacteria</taxon>
        <taxon>Halobacteriales</taxon>
        <taxon>Halobacteriaceae</taxon>
        <taxon>Halodesulfurarchaeum</taxon>
    </lineage>
</organism>
<accession>A0A1J1ACB7</accession>
<dbReference type="Gene3D" id="3.30.420.40">
    <property type="match status" value="1"/>
</dbReference>
<dbReference type="InterPro" id="IPR045079">
    <property type="entry name" value="Oxoprolinase-like"/>
</dbReference>
<dbReference type="OrthoDB" id="8261at2157"/>
<dbReference type="STRING" id="1873524.HSR6_1351"/>
<reference evidence="6" key="2">
    <citation type="submission" date="2016-08" db="EMBL/GenBank/DDBJ databases">
        <title>Discovery of first anaerobic lithoheterotrophic haloarchae widely represented in hypersaline habitats.</title>
        <authorList>
            <person name="Sorokin D.Y."/>
            <person name="Kublanov I.V."/>
            <person name="Roman P."/>
            <person name="Sinninghe Damste J.S."/>
            <person name="Golyshin P.N."/>
            <person name="Rojo D."/>
            <person name="Ciordia S."/>
            <person name="Mena Md.C."/>
            <person name="Ferrer M."/>
            <person name="Smedile F."/>
            <person name="Messina E."/>
            <person name="La Cono V."/>
            <person name="Yakimov M.M."/>
        </authorList>
    </citation>
    <scope>NUCLEOTIDE SEQUENCE [LARGE SCALE GENOMIC DNA]</scope>
    <source>
        <strain evidence="6">HSR6</strain>
    </source>
</reference>
<feature type="domain" description="Hydantoinase/oxoprolinase N-terminal" evidence="2">
    <location>
        <begin position="3"/>
        <end position="74"/>
    </location>
</feature>
<dbReference type="RefSeq" id="WP_070365143.1">
    <property type="nucleotide sequence ID" value="NZ_CP016070.1"/>
</dbReference>
<dbReference type="GO" id="GO:0006749">
    <property type="term" value="P:glutathione metabolic process"/>
    <property type="evidence" value="ECO:0007669"/>
    <property type="project" value="TreeGrafter"/>
</dbReference>
<dbReference type="InterPro" id="IPR002821">
    <property type="entry name" value="Hydantoinase_A"/>
</dbReference>